<proteinExistence type="predicted"/>
<reference evidence="3" key="1">
    <citation type="submission" date="2021-02" db="EMBL/GenBank/DDBJ databases">
        <title>Leucobacter sp. CX169.</title>
        <authorList>
            <person name="Cheng Y."/>
        </authorList>
    </citation>
    <scope>NUCLEOTIDE SEQUENCE [LARGE SCALE GENOMIC DNA]</scope>
    <source>
        <strain evidence="3">JY899</strain>
    </source>
</reference>
<dbReference type="SUPFAM" id="SSF56112">
    <property type="entry name" value="Protein kinase-like (PK-like)"/>
    <property type="match status" value="1"/>
</dbReference>
<organism evidence="2 3">
    <name type="scientific">Flaviflexus equikiangi</name>
    <dbReference type="NCBI Taxonomy" id="2758573"/>
    <lineage>
        <taxon>Bacteria</taxon>
        <taxon>Bacillati</taxon>
        <taxon>Actinomycetota</taxon>
        <taxon>Actinomycetes</taxon>
        <taxon>Actinomycetales</taxon>
        <taxon>Actinomycetaceae</taxon>
        <taxon>Flaviflexus</taxon>
    </lineage>
</organism>
<evidence type="ECO:0000313" key="2">
    <source>
        <dbReference type="EMBL" id="MBM9432419.1"/>
    </source>
</evidence>
<keyword evidence="3" id="KW-1185">Reference proteome</keyword>
<dbReference type="InterPro" id="IPR011009">
    <property type="entry name" value="Kinase-like_dom_sf"/>
</dbReference>
<dbReference type="InterPro" id="IPR025111">
    <property type="entry name" value="DUF4032"/>
</dbReference>
<protein>
    <submittedName>
        <fullName evidence="2">DUF4032 domain-containing protein</fullName>
    </submittedName>
</protein>
<dbReference type="Proteomes" id="UP000705983">
    <property type="component" value="Unassembled WGS sequence"/>
</dbReference>
<evidence type="ECO:0000313" key="3">
    <source>
        <dbReference type="Proteomes" id="UP000705983"/>
    </source>
</evidence>
<comment type="caution">
    <text evidence="2">The sequence shown here is derived from an EMBL/GenBank/DDBJ whole genome shotgun (WGS) entry which is preliminary data.</text>
</comment>
<dbReference type="RefSeq" id="WP_187995976.1">
    <property type="nucleotide sequence ID" value="NZ_JACEXG010000001.1"/>
</dbReference>
<accession>A0ABS2TGL3</accession>
<name>A0ABS2TGL3_9ACTO</name>
<evidence type="ECO:0000259" key="1">
    <source>
        <dbReference type="Pfam" id="PF13224"/>
    </source>
</evidence>
<sequence length="408" mass="45912">MVALQITAASVEPALFDLPWHIPLEEWPDENIAALPRGISRHVVRFAHLGGKVIAIKEIGEFTAHREYELLRDLARLEAPAVTPLAVVTGRVDVEGQPLQAVLVTEHLPYSLPYRAAFGTFLKPETADRLIDALSILLVRLHLLGFYWGDVSLSNTLFRRDAGEFAAYLVDAETGELNVSLSDGKRTYDIDVARTNIIGELMDLQAGGMLDEDIDVVAWGDRLEERYTTLWGELTRVDSFASNERWRVAERINRLNTLGFDVGELSMTSNTSGSSVSIQPKVVDAGHYHRQILRLTGLDVEENQARRLLNDLESYRALTGRAGQPLSEVAHEWMSHVFEPAVNAIPVHLRGRLQPAEMYHELLEHRWYMSEKAGHDVSMNYAVRSYIDNILIYRPDEKALLGAIIDRD</sequence>
<gene>
    <name evidence="2" type="ORF">JVW63_01665</name>
</gene>
<dbReference type="EMBL" id="JAFFJS010000001">
    <property type="protein sequence ID" value="MBM9432419.1"/>
    <property type="molecule type" value="Genomic_DNA"/>
</dbReference>
<dbReference type="Pfam" id="PF06293">
    <property type="entry name" value="Kdo"/>
    <property type="match status" value="1"/>
</dbReference>
<feature type="domain" description="DUF4032" evidence="1">
    <location>
        <begin position="230"/>
        <end position="391"/>
    </location>
</feature>
<dbReference type="Pfam" id="PF13224">
    <property type="entry name" value="DUF4032"/>
    <property type="match status" value="1"/>
</dbReference>